<evidence type="ECO:0000256" key="7">
    <source>
        <dbReference type="NCBIfam" id="TIGR00131"/>
    </source>
</evidence>
<dbReference type="InterPro" id="IPR014721">
    <property type="entry name" value="Ribsml_uS5_D2-typ_fold_subgr"/>
</dbReference>
<feature type="domain" description="Galactokinase N-terminal" evidence="10">
    <location>
        <begin position="19"/>
        <end position="66"/>
    </location>
</feature>
<dbReference type="SUPFAM" id="SSF55060">
    <property type="entry name" value="GHMP Kinase, C-terminal domain"/>
    <property type="match status" value="1"/>
</dbReference>
<dbReference type="Pfam" id="PF08544">
    <property type="entry name" value="GHMP_kinases_C"/>
    <property type="match status" value="1"/>
</dbReference>
<dbReference type="Proteomes" id="UP000050517">
    <property type="component" value="Unassembled WGS sequence"/>
</dbReference>
<name>A0A0Q0YCJ9_9CORY</name>
<dbReference type="PANTHER" id="PTHR10457:SF7">
    <property type="entry name" value="GALACTOKINASE-RELATED"/>
    <property type="match status" value="1"/>
</dbReference>
<sequence>MAMRVRGPEKLGRDAADLYRLHYGETPTGAWFSPGRVNLIGDHVDYAFGLCLPAATTMGTAVAASPRPDRRVRMISLDPTGRRWVGEADLGDVSGLGDWRGYLAGTLWALGTSGMNLAVVSDVPLGSGLSSSAALECAVAVAARDLYGLKADLAAAAMRAENEVVGANTGGLDQRACLYAQADHALALDFLNDTAEQVPCDFRFLVANTNAAHSHATGDYGSRRGLIDALSEDLRCTFREEGDIAAAVEWARAEGRDPELVRRRVRHVVTETRRTRRAVEALRARDAEGFGALMNASHDSLRDDYEVVTPELEAAVLAARDAGAMGARMTGGGFGGSIVALCADVEAVSRQIVRAVPRADVYVMSPQGGARGL</sequence>
<feature type="domain" description="GHMP kinase C-terminal" evidence="9">
    <location>
        <begin position="278"/>
        <end position="352"/>
    </location>
</feature>
<comment type="caution">
    <text evidence="11">The sequence shown here is derived from an EMBL/GenBank/DDBJ whole genome shotgun (WGS) entry which is preliminary data.</text>
</comment>
<dbReference type="InterPro" id="IPR006206">
    <property type="entry name" value="Mevalonate/galactokinase"/>
</dbReference>
<dbReference type="GO" id="GO:0006012">
    <property type="term" value="P:galactose metabolic process"/>
    <property type="evidence" value="ECO:0007669"/>
    <property type="project" value="UniProtKB-UniRule"/>
</dbReference>
<keyword evidence="5" id="KW-0067">ATP-binding</keyword>
<dbReference type="EMBL" id="LKST01000003">
    <property type="protein sequence ID" value="KQB83939.1"/>
    <property type="molecule type" value="Genomic_DNA"/>
</dbReference>
<dbReference type="PROSITE" id="PS00627">
    <property type="entry name" value="GHMP_KINASES_ATP"/>
    <property type="match status" value="1"/>
</dbReference>
<evidence type="ECO:0000256" key="5">
    <source>
        <dbReference type="ARBA" id="ARBA00022840"/>
    </source>
</evidence>
<reference evidence="11 12" key="1">
    <citation type="submission" date="2015-10" db="EMBL/GenBank/DDBJ databases">
        <title>Corynebacteirum lowii and Corynebacterium oculi species nova, derived from human clinical disease and and emended description of Corynebacterium mastiditis.</title>
        <authorList>
            <person name="Bernard K."/>
            <person name="Pacheco A.L."/>
            <person name="Mcdougall C."/>
            <person name="Burtx T."/>
            <person name="Weibe D."/>
            <person name="Tyler S."/>
            <person name="Olson A.B."/>
            <person name="Cnockaert M."/>
            <person name="Eguchi H."/>
            <person name="Kuwahara T."/>
            <person name="Nakayama-Imaohji H."/>
            <person name="Boudewijins M."/>
            <person name="Van Hoecke F."/>
            <person name="Bernier A.-M."/>
            <person name="Vandamme P."/>
        </authorList>
    </citation>
    <scope>NUCLEOTIDE SEQUENCE [LARGE SCALE GENOMIC DNA]</scope>
    <source>
        <strain evidence="11 12">NML 130210</strain>
    </source>
</reference>
<dbReference type="InterPro" id="IPR019741">
    <property type="entry name" value="Galactokinase_CS"/>
</dbReference>
<evidence type="ECO:0000256" key="2">
    <source>
        <dbReference type="ARBA" id="ARBA00022679"/>
    </source>
</evidence>
<dbReference type="PIRSF" id="PIRSF000530">
    <property type="entry name" value="Galactokinase"/>
    <property type="match status" value="1"/>
</dbReference>
<gene>
    <name evidence="11" type="primary">galK_2</name>
    <name evidence="11" type="ORF">Cocul_02016</name>
</gene>
<dbReference type="PROSITE" id="PS00106">
    <property type="entry name" value="GALACTOKINASE"/>
    <property type="match status" value="1"/>
</dbReference>
<evidence type="ECO:0000256" key="3">
    <source>
        <dbReference type="ARBA" id="ARBA00022741"/>
    </source>
</evidence>
<keyword evidence="6" id="KW-0119">Carbohydrate metabolism</keyword>
<evidence type="ECO:0000259" key="10">
    <source>
        <dbReference type="Pfam" id="PF10509"/>
    </source>
</evidence>
<keyword evidence="12" id="KW-1185">Reference proteome</keyword>
<dbReference type="NCBIfam" id="TIGR00131">
    <property type="entry name" value="gal_kin"/>
    <property type="match status" value="1"/>
</dbReference>
<dbReference type="InterPro" id="IPR036554">
    <property type="entry name" value="GHMP_kinase_C_sf"/>
</dbReference>
<dbReference type="PRINTS" id="PR00473">
    <property type="entry name" value="GALCTOKINASE"/>
</dbReference>
<evidence type="ECO:0000313" key="12">
    <source>
        <dbReference type="Proteomes" id="UP000050517"/>
    </source>
</evidence>
<evidence type="ECO:0000256" key="4">
    <source>
        <dbReference type="ARBA" id="ARBA00022777"/>
    </source>
</evidence>
<dbReference type="InterPro" id="IPR006203">
    <property type="entry name" value="GHMP_knse_ATP-bd_CS"/>
</dbReference>
<dbReference type="RefSeq" id="WP_245622195.1">
    <property type="nucleotide sequence ID" value="NZ_LKST01000003.1"/>
</dbReference>
<dbReference type="AlphaFoldDB" id="A0A0Q0YCJ9"/>
<dbReference type="STRING" id="1544416.Cocul_02016"/>
<comment type="similarity">
    <text evidence="1">Belongs to the GHMP kinase family. GalK subfamily.</text>
</comment>
<dbReference type="SUPFAM" id="SSF54211">
    <property type="entry name" value="Ribosomal protein S5 domain 2-like"/>
    <property type="match status" value="1"/>
</dbReference>
<dbReference type="PRINTS" id="PR00959">
    <property type="entry name" value="MEVGALKINASE"/>
</dbReference>
<feature type="domain" description="GHMP kinase N-terminal" evidence="8">
    <location>
        <begin position="110"/>
        <end position="180"/>
    </location>
</feature>
<keyword evidence="2 11" id="KW-0808">Transferase</keyword>
<dbReference type="PATRIC" id="fig|1544416.3.peg.2015"/>
<dbReference type="Pfam" id="PF00288">
    <property type="entry name" value="GHMP_kinases_N"/>
    <property type="match status" value="1"/>
</dbReference>
<dbReference type="GO" id="GO:0004335">
    <property type="term" value="F:galactokinase activity"/>
    <property type="evidence" value="ECO:0007669"/>
    <property type="project" value="UniProtKB-UniRule"/>
</dbReference>
<evidence type="ECO:0000259" key="9">
    <source>
        <dbReference type="Pfam" id="PF08544"/>
    </source>
</evidence>
<keyword evidence="3" id="KW-0547">Nucleotide-binding</keyword>
<dbReference type="InterPro" id="IPR006204">
    <property type="entry name" value="GHMP_kinase_N_dom"/>
</dbReference>
<dbReference type="InterPro" id="IPR013750">
    <property type="entry name" value="GHMP_kinase_C_dom"/>
</dbReference>
<dbReference type="Gene3D" id="3.30.230.10">
    <property type="match status" value="1"/>
</dbReference>
<protein>
    <recommendedName>
        <fullName evidence="7">Galactokinase</fullName>
        <ecNumber evidence="7">2.7.1.6</ecNumber>
    </recommendedName>
</protein>
<dbReference type="Pfam" id="PF10509">
    <property type="entry name" value="GalKase_gal_bdg"/>
    <property type="match status" value="1"/>
</dbReference>
<accession>A0A0Q0YCJ9</accession>
<dbReference type="EC" id="2.7.1.6" evidence="7"/>
<evidence type="ECO:0000313" key="11">
    <source>
        <dbReference type="EMBL" id="KQB83939.1"/>
    </source>
</evidence>
<dbReference type="GO" id="GO:0005829">
    <property type="term" value="C:cytosol"/>
    <property type="evidence" value="ECO:0007669"/>
    <property type="project" value="TreeGrafter"/>
</dbReference>
<dbReference type="PANTHER" id="PTHR10457">
    <property type="entry name" value="MEVALONATE KINASE/GALACTOKINASE"/>
    <property type="match status" value="1"/>
</dbReference>
<dbReference type="InterPro" id="IPR000705">
    <property type="entry name" value="Galactokinase"/>
</dbReference>
<keyword evidence="4 11" id="KW-0418">Kinase</keyword>
<organism evidence="11 12">
    <name type="scientific">Corynebacterium oculi</name>
    <dbReference type="NCBI Taxonomy" id="1544416"/>
    <lineage>
        <taxon>Bacteria</taxon>
        <taxon>Bacillati</taxon>
        <taxon>Actinomycetota</taxon>
        <taxon>Actinomycetes</taxon>
        <taxon>Mycobacteriales</taxon>
        <taxon>Corynebacteriaceae</taxon>
        <taxon>Corynebacterium</taxon>
    </lineage>
</organism>
<evidence type="ECO:0000256" key="6">
    <source>
        <dbReference type="ARBA" id="ARBA00023144"/>
    </source>
</evidence>
<dbReference type="GO" id="GO:0005524">
    <property type="term" value="F:ATP binding"/>
    <property type="evidence" value="ECO:0007669"/>
    <property type="project" value="UniProtKB-UniRule"/>
</dbReference>
<keyword evidence="6" id="KW-0299">Galactose metabolism</keyword>
<dbReference type="InterPro" id="IPR020568">
    <property type="entry name" value="Ribosomal_Su5_D2-typ_SF"/>
</dbReference>
<evidence type="ECO:0000259" key="8">
    <source>
        <dbReference type="Pfam" id="PF00288"/>
    </source>
</evidence>
<dbReference type="InterPro" id="IPR019539">
    <property type="entry name" value="GalKase_N"/>
</dbReference>
<evidence type="ECO:0000256" key="1">
    <source>
        <dbReference type="ARBA" id="ARBA00006566"/>
    </source>
</evidence>
<proteinExistence type="inferred from homology"/>
<dbReference type="Gene3D" id="3.30.70.890">
    <property type="entry name" value="GHMP kinase, C-terminal domain"/>
    <property type="match status" value="1"/>
</dbReference>